<dbReference type="GO" id="GO:0016491">
    <property type="term" value="F:oxidoreductase activity"/>
    <property type="evidence" value="ECO:0007669"/>
    <property type="project" value="UniProtKB-KW"/>
</dbReference>
<accession>A0A5A9XB54</accession>
<keyword evidence="6" id="KW-1185">Reference proteome</keyword>
<dbReference type="GO" id="GO:0005737">
    <property type="term" value="C:cytoplasm"/>
    <property type="evidence" value="ECO:0007669"/>
    <property type="project" value="UniProtKB-SubCell"/>
</dbReference>
<dbReference type="SUPFAM" id="SSF55469">
    <property type="entry name" value="FMN-dependent nitroreductase-like"/>
    <property type="match status" value="1"/>
</dbReference>
<dbReference type="AlphaFoldDB" id="A0A5A9XB54"/>
<keyword evidence="3" id="KW-0560">Oxidoreductase</keyword>
<evidence type="ECO:0000256" key="1">
    <source>
        <dbReference type="ARBA" id="ARBA00004496"/>
    </source>
</evidence>
<proteinExistence type="predicted"/>
<dbReference type="EMBL" id="SRSD01000008">
    <property type="protein sequence ID" value="KAA0889685.1"/>
    <property type="molecule type" value="Genomic_DNA"/>
</dbReference>
<feature type="domain" description="Nitroreductase" evidence="4">
    <location>
        <begin position="9"/>
        <end position="179"/>
    </location>
</feature>
<sequence>MKSSFWDAVKTRRSYYTISKERVTTDERIEEIVGEAVKHVPSSFNSQSARVVILLGEQHDRLWDLTKDELRKIVPPESFPATEGKIDGAFRSGYGSILYFEETRVIEGLQQKFPLYQDNFPVWSNQSSGMLQFAIWTALEIEGFGATLQHYNPVIDEAVKTAWNIPATWKLMAQMPFGKPVSQPDEKEFQPCAERIRLFK</sequence>
<dbReference type="InterPro" id="IPR029479">
    <property type="entry name" value="Nitroreductase"/>
</dbReference>
<comment type="subcellular location">
    <subcellularLocation>
        <location evidence="1">Cytoplasm</location>
    </subcellularLocation>
</comment>
<evidence type="ECO:0000313" key="5">
    <source>
        <dbReference type="EMBL" id="KAA0889685.1"/>
    </source>
</evidence>
<gene>
    <name evidence="5" type="ORF">ET418_12970</name>
</gene>
<name>A0A5A9XB54_9BACT</name>
<dbReference type="Proteomes" id="UP000324298">
    <property type="component" value="Unassembled WGS sequence"/>
</dbReference>
<evidence type="ECO:0000256" key="2">
    <source>
        <dbReference type="ARBA" id="ARBA00022490"/>
    </source>
</evidence>
<comment type="caution">
    <text evidence="5">The sequence shown here is derived from an EMBL/GenBank/DDBJ whole genome shotgun (WGS) entry which is preliminary data.</text>
</comment>
<dbReference type="Pfam" id="PF00881">
    <property type="entry name" value="Nitroreductase"/>
    <property type="match status" value="1"/>
</dbReference>
<dbReference type="Gene3D" id="3.40.109.10">
    <property type="entry name" value="NADH Oxidase"/>
    <property type="match status" value="1"/>
</dbReference>
<dbReference type="PANTHER" id="PTHR43035">
    <property type="entry name" value="FATTY ACID REPRESSION MUTANT PROTEIN 2-RELATED"/>
    <property type="match status" value="1"/>
</dbReference>
<dbReference type="InterPro" id="IPR033877">
    <property type="entry name" value="Frm2/Hbn1"/>
</dbReference>
<dbReference type="OrthoDB" id="9810617at2"/>
<dbReference type="GO" id="GO:0034599">
    <property type="term" value="P:cellular response to oxidative stress"/>
    <property type="evidence" value="ECO:0007669"/>
    <property type="project" value="InterPro"/>
</dbReference>
<dbReference type="InterPro" id="IPR000415">
    <property type="entry name" value="Nitroreductase-like"/>
</dbReference>
<evidence type="ECO:0000313" key="6">
    <source>
        <dbReference type="Proteomes" id="UP000324298"/>
    </source>
</evidence>
<organism evidence="5 6">
    <name type="scientific">Oryzomonas rubra</name>
    <dbReference type="NCBI Taxonomy" id="2509454"/>
    <lineage>
        <taxon>Bacteria</taxon>
        <taxon>Pseudomonadati</taxon>
        <taxon>Thermodesulfobacteriota</taxon>
        <taxon>Desulfuromonadia</taxon>
        <taxon>Geobacterales</taxon>
        <taxon>Geobacteraceae</taxon>
        <taxon>Oryzomonas</taxon>
    </lineage>
</organism>
<dbReference type="CDD" id="cd02140">
    <property type="entry name" value="Frm2-like"/>
    <property type="match status" value="1"/>
</dbReference>
<dbReference type="RefSeq" id="WP_149308163.1">
    <property type="nucleotide sequence ID" value="NZ_SRSD01000008.1"/>
</dbReference>
<protein>
    <submittedName>
        <fullName evidence="5">Nitroreductase family protein</fullName>
    </submittedName>
</protein>
<reference evidence="5 6" key="1">
    <citation type="submission" date="2019-04" db="EMBL/GenBank/DDBJ databases">
        <title>Geobacter ruber sp. nov., ferric-reducing bacteria isolated from paddy soil.</title>
        <authorList>
            <person name="Xu Z."/>
            <person name="Masuda Y."/>
            <person name="Itoh H."/>
            <person name="Senoo K."/>
        </authorList>
    </citation>
    <scope>NUCLEOTIDE SEQUENCE [LARGE SCALE GENOMIC DNA]</scope>
    <source>
        <strain evidence="5 6">Red88</strain>
    </source>
</reference>
<dbReference type="PANTHER" id="PTHR43035:SF1">
    <property type="entry name" value="FATTY ACID REPRESSION MUTANT PROTEIN 2-RELATED"/>
    <property type="match status" value="1"/>
</dbReference>
<dbReference type="FunFam" id="3.40.109.10:FF:000001">
    <property type="entry name" value="Nitroreductase family"/>
    <property type="match status" value="1"/>
</dbReference>
<evidence type="ECO:0000256" key="3">
    <source>
        <dbReference type="ARBA" id="ARBA00023002"/>
    </source>
</evidence>
<evidence type="ECO:0000259" key="4">
    <source>
        <dbReference type="Pfam" id="PF00881"/>
    </source>
</evidence>
<keyword evidence="2" id="KW-0963">Cytoplasm</keyword>